<dbReference type="GO" id="GO:0016567">
    <property type="term" value="P:protein ubiquitination"/>
    <property type="evidence" value="ECO:0000318"/>
    <property type="project" value="GO_Central"/>
</dbReference>
<dbReference type="AlphaFoldDB" id="A0A804MPW9"/>
<evidence type="ECO:0000313" key="3">
    <source>
        <dbReference type="Proteomes" id="UP000007305"/>
    </source>
</evidence>
<reference evidence="2" key="2">
    <citation type="submission" date="2019-07" db="EMBL/GenBank/DDBJ databases">
        <authorList>
            <person name="Seetharam A."/>
            <person name="Woodhouse M."/>
            <person name="Cannon E."/>
        </authorList>
    </citation>
    <scope>NUCLEOTIDE SEQUENCE [LARGE SCALE GENOMIC DNA]</scope>
    <source>
        <strain evidence="2">cv. B73</strain>
    </source>
</reference>
<evidence type="ECO:0000259" key="1">
    <source>
        <dbReference type="Pfam" id="PF07002"/>
    </source>
</evidence>
<dbReference type="Gramene" id="Zm00001eb102870_T001">
    <property type="protein sequence ID" value="Zm00001eb102870_P001"/>
    <property type="gene ID" value="Zm00001eb102870"/>
</dbReference>
<sequence>DHSVFSFYPENRPCRGFEEVLVRYRQIVPHLNLSGPTSFAPLIYAAISVVENSNWQYHVLVIIADGQVTAANINDGRLSPQEQATIQAIVDASYYPLSIVMVGVGDGPWDAMQHFEDCIPERSFDNFQVIIILLYDVEIPKP</sequence>
<dbReference type="PANTHER" id="PTHR45751:SF11">
    <property type="entry name" value="COPINE FAMILY PROTEIN 2"/>
    <property type="match status" value="1"/>
</dbReference>
<accession>A0A804MPW9</accession>
<feature type="domain" description="Copine C-terminal" evidence="1">
    <location>
        <begin position="2"/>
        <end position="128"/>
    </location>
</feature>
<evidence type="ECO:0000313" key="2">
    <source>
        <dbReference type="EnsemblPlants" id="Zm00001eb102870_P001"/>
    </source>
</evidence>
<organism evidence="2 3">
    <name type="scientific">Zea mays</name>
    <name type="common">Maize</name>
    <dbReference type="NCBI Taxonomy" id="4577"/>
    <lineage>
        <taxon>Eukaryota</taxon>
        <taxon>Viridiplantae</taxon>
        <taxon>Streptophyta</taxon>
        <taxon>Embryophyta</taxon>
        <taxon>Tracheophyta</taxon>
        <taxon>Spermatophyta</taxon>
        <taxon>Magnoliopsida</taxon>
        <taxon>Liliopsida</taxon>
        <taxon>Poales</taxon>
        <taxon>Poaceae</taxon>
        <taxon>PACMAD clade</taxon>
        <taxon>Panicoideae</taxon>
        <taxon>Andropogonodae</taxon>
        <taxon>Andropogoneae</taxon>
        <taxon>Tripsacinae</taxon>
        <taxon>Zea</taxon>
    </lineage>
</organism>
<dbReference type="InParanoid" id="A0A804MPW9"/>
<keyword evidence="3" id="KW-1185">Reference proteome</keyword>
<dbReference type="GO" id="GO:0005634">
    <property type="term" value="C:nucleus"/>
    <property type="evidence" value="ECO:0000318"/>
    <property type="project" value="GO_Central"/>
</dbReference>
<dbReference type="PANTHER" id="PTHR45751">
    <property type="entry name" value="COPINE FAMILY PROTEIN 1"/>
    <property type="match status" value="1"/>
</dbReference>
<reference evidence="3" key="1">
    <citation type="submission" date="2015-12" db="EMBL/GenBank/DDBJ databases">
        <title>Update maize B73 reference genome by single molecule sequencing technologies.</title>
        <authorList>
            <consortium name="Maize Genome Sequencing Project"/>
            <person name="Ware D."/>
        </authorList>
    </citation>
    <scope>NUCLEOTIDE SEQUENCE [LARGE SCALE GENOMIC DNA]</scope>
    <source>
        <strain evidence="3">cv. B73</strain>
    </source>
</reference>
<name>A0A804MPW9_MAIZE</name>
<dbReference type="SUPFAM" id="SSF53300">
    <property type="entry name" value="vWA-like"/>
    <property type="match status" value="1"/>
</dbReference>
<dbReference type="EnsemblPlants" id="Zm00001eb102870_T001">
    <property type="protein sequence ID" value="Zm00001eb102870_P001"/>
    <property type="gene ID" value="Zm00001eb102870"/>
</dbReference>
<dbReference type="Proteomes" id="UP000007305">
    <property type="component" value="Chromosome 2"/>
</dbReference>
<protein>
    <recommendedName>
        <fullName evidence="1">Copine C-terminal domain-containing protein</fullName>
    </recommendedName>
</protein>
<proteinExistence type="predicted"/>
<dbReference type="GO" id="GO:0004842">
    <property type="term" value="F:ubiquitin-protein transferase activity"/>
    <property type="evidence" value="ECO:0000318"/>
    <property type="project" value="GO_Central"/>
</dbReference>
<dbReference type="Pfam" id="PF07002">
    <property type="entry name" value="Copine"/>
    <property type="match status" value="1"/>
</dbReference>
<dbReference type="InterPro" id="IPR010734">
    <property type="entry name" value="Copine_C"/>
</dbReference>
<dbReference type="InterPro" id="IPR052079">
    <property type="entry name" value="E3_ligase/Copine_domain"/>
</dbReference>
<reference evidence="2" key="3">
    <citation type="submission" date="2021-05" db="UniProtKB">
        <authorList>
            <consortium name="EnsemblPlants"/>
        </authorList>
    </citation>
    <scope>IDENTIFICATION</scope>
    <source>
        <strain evidence="2">cv. B73</strain>
    </source>
</reference>
<dbReference type="InterPro" id="IPR036465">
    <property type="entry name" value="vWFA_dom_sf"/>
</dbReference>